<dbReference type="VEuPathDB" id="FungiDB:YALI0_F23133g"/>
<proteinExistence type="predicted"/>
<dbReference type="Proteomes" id="UP000256601">
    <property type="component" value="Unassembled WGS sequence"/>
</dbReference>
<accession>A0A371BZT1</accession>
<dbReference type="Pfam" id="PF08700">
    <property type="entry name" value="VPS51_Exo84_N"/>
    <property type="match status" value="1"/>
</dbReference>
<dbReference type="EMBL" id="KZ859074">
    <property type="protein sequence ID" value="RDW23599.1"/>
    <property type="molecule type" value="Genomic_DNA"/>
</dbReference>
<protein>
    <submittedName>
        <fullName evidence="1">Uncharacterized protein</fullName>
    </submittedName>
</protein>
<sequence>MQQPPANSALALKIRNATSADDYMALGLSSWQSTMSKYSIADVVIIEQQLRSKKDRRNEELRCLINTTYRDLLGTTDDIQSLSEKMTKQHTLLSNLSHGDIKQELAVCDKSLERWVKETKANEAQLDKSAIESILRKLLFFADSRIEQSNLLMARLFYLHSLDGSNKPRDFLKSKYRKLLINCLSGEISPSDLLSYCIFFSVSVEDAFEDLLKLRFEGLEQKSLTKALTSISYTLKFASKYLASASLKSSILYQLESAQFSSEGTLCETLKTELRKQNIALLLNWDTLPRQVAEAASIPSRSKYSRDDKFPKRIIDLLQEYCRDQMGPVLDRASTDSIKSRDTLEGLIDLLRDVFGLFRKSRDLRNADFGSVFNIDKFLQAWKTKFHELIKANLGEVDFGLFKNKIKDKVSLEAIISFDSPLVNALALVGAGKSSKIDVMGILDTRNKVTGSSAFTIVSQYEQVLQNVAKIRAVLGSLKEVFVKVKGSLDDDDEGDDEDDEWTSKHVALLEKEYTTSEEFITTCLAGLHSKILTELEKCSHKTIDECKFVLQIALSMHEAGTFDKIIGDMYSELAELIGTEFVSEMGENTSNTQLVLFQSREKLTRVFSGPSSLFTVCPRFESVFMPKYSAKVDVQPEEKTQSDLLFA</sequence>
<dbReference type="AlphaFoldDB" id="A0A371BZT1"/>
<reference evidence="1 2" key="1">
    <citation type="submission" date="2018-07" db="EMBL/GenBank/DDBJ databases">
        <title>Draft Genome Assemblies for Five Robust Yarrowia lipolytica Strains Exhibiting High Lipid Production and Pentose Sugar Utilization and Sugar Alcohol Secretion from Undetoxified Lignocellulosic Biomass Hydrolysates.</title>
        <authorList>
            <consortium name="DOE Joint Genome Institute"/>
            <person name="Walker C."/>
            <person name="Ryu S."/>
            <person name="Na H."/>
            <person name="Zane M."/>
            <person name="LaButti K."/>
            <person name="Lipzen A."/>
            <person name="Haridas S."/>
            <person name="Barry K."/>
            <person name="Grigoriev I.V."/>
            <person name="Quarterman J."/>
            <person name="Slininger P."/>
            <person name="Dien B."/>
            <person name="Trinh C.T."/>
        </authorList>
    </citation>
    <scope>NUCLEOTIDE SEQUENCE [LARGE SCALE GENOMIC DNA]</scope>
    <source>
        <strain evidence="1 2">YB392</strain>
    </source>
</reference>
<gene>
    <name evidence="1" type="ORF">B0I71DRAFT_135683</name>
</gene>
<name>A0A371BZT1_YARLL</name>
<evidence type="ECO:0000313" key="2">
    <source>
        <dbReference type="Proteomes" id="UP000256601"/>
    </source>
</evidence>
<organism evidence="1 2">
    <name type="scientific">Yarrowia lipolytica</name>
    <name type="common">Candida lipolytica</name>
    <dbReference type="NCBI Taxonomy" id="4952"/>
    <lineage>
        <taxon>Eukaryota</taxon>
        <taxon>Fungi</taxon>
        <taxon>Dikarya</taxon>
        <taxon>Ascomycota</taxon>
        <taxon>Saccharomycotina</taxon>
        <taxon>Dipodascomycetes</taxon>
        <taxon>Dipodascales</taxon>
        <taxon>Dipodascales incertae sedis</taxon>
        <taxon>Yarrowia</taxon>
    </lineage>
</organism>
<evidence type="ECO:0000313" key="1">
    <source>
        <dbReference type="EMBL" id="RDW23599.1"/>
    </source>
</evidence>
<dbReference type="VEuPathDB" id="FungiDB:YALI1_F30367g"/>